<accession>A0A914E0U6</accession>
<name>A0A914E0U6_9BILA</name>
<feature type="domain" description="EGF-like" evidence="3">
    <location>
        <begin position="57"/>
        <end position="98"/>
    </location>
</feature>
<dbReference type="InterPro" id="IPR000742">
    <property type="entry name" value="EGF"/>
</dbReference>
<dbReference type="AlphaFoldDB" id="A0A914E0U6"/>
<dbReference type="WBParaSite" id="ACRNAN_scaffold5162.g9312.t1">
    <property type="protein sequence ID" value="ACRNAN_scaffold5162.g9312.t1"/>
    <property type="gene ID" value="ACRNAN_scaffold5162.g9312"/>
</dbReference>
<reference evidence="5" key="1">
    <citation type="submission" date="2022-11" db="UniProtKB">
        <authorList>
            <consortium name="WormBaseParasite"/>
        </authorList>
    </citation>
    <scope>IDENTIFICATION</scope>
</reference>
<evidence type="ECO:0000256" key="1">
    <source>
        <dbReference type="PROSITE-ProRule" id="PRU00076"/>
    </source>
</evidence>
<dbReference type="SUPFAM" id="SSF57196">
    <property type="entry name" value="EGF/Laminin"/>
    <property type="match status" value="1"/>
</dbReference>
<sequence>MYFLALALIFVILLPICYASNCTNCGYGYCLKLDPNSACITCACPCNFSGDCCEVQPADGCTPNPCPTATNEHYKCVSYPGGQYQCVCADGYYGANCSEVDCSPYDGTGLYIDNSALNYMTLSNASVQPPLASKLTHNA</sequence>
<keyword evidence="1" id="KW-1015">Disulfide bond</keyword>
<dbReference type="PROSITE" id="PS50026">
    <property type="entry name" value="EGF_3"/>
    <property type="match status" value="1"/>
</dbReference>
<evidence type="ECO:0000313" key="4">
    <source>
        <dbReference type="Proteomes" id="UP000887540"/>
    </source>
</evidence>
<feature type="signal peptide" evidence="2">
    <location>
        <begin position="1"/>
        <end position="19"/>
    </location>
</feature>
<evidence type="ECO:0000256" key="2">
    <source>
        <dbReference type="SAM" id="SignalP"/>
    </source>
</evidence>
<keyword evidence="4" id="KW-1185">Reference proteome</keyword>
<evidence type="ECO:0000259" key="3">
    <source>
        <dbReference type="PROSITE" id="PS50026"/>
    </source>
</evidence>
<comment type="caution">
    <text evidence="1">Lacks conserved residue(s) required for the propagation of feature annotation.</text>
</comment>
<evidence type="ECO:0000313" key="5">
    <source>
        <dbReference type="WBParaSite" id="ACRNAN_scaffold5162.g9312.t1"/>
    </source>
</evidence>
<feature type="chain" id="PRO_5038030835" evidence="2">
    <location>
        <begin position="20"/>
        <end position="139"/>
    </location>
</feature>
<dbReference type="Proteomes" id="UP000887540">
    <property type="component" value="Unplaced"/>
</dbReference>
<keyword evidence="2" id="KW-0732">Signal</keyword>
<protein>
    <submittedName>
        <fullName evidence="5">EGF-like domain-containing protein</fullName>
    </submittedName>
</protein>
<dbReference type="PROSITE" id="PS00022">
    <property type="entry name" value="EGF_1"/>
    <property type="match status" value="1"/>
</dbReference>
<dbReference type="Gene3D" id="2.10.25.10">
    <property type="entry name" value="Laminin"/>
    <property type="match status" value="1"/>
</dbReference>
<keyword evidence="1" id="KW-0245">EGF-like domain</keyword>
<organism evidence="4 5">
    <name type="scientific">Acrobeloides nanus</name>
    <dbReference type="NCBI Taxonomy" id="290746"/>
    <lineage>
        <taxon>Eukaryota</taxon>
        <taxon>Metazoa</taxon>
        <taxon>Ecdysozoa</taxon>
        <taxon>Nematoda</taxon>
        <taxon>Chromadorea</taxon>
        <taxon>Rhabditida</taxon>
        <taxon>Tylenchina</taxon>
        <taxon>Cephalobomorpha</taxon>
        <taxon>Cephaloboidea</taxon>
        <taxon>Cephalobidae</taxon>
        <taxon>Acrobeloides</taxon>
    </lineage>
</organism>
<proteinExistence type="predicted"/>
<dbReference type="PROSITE" id="PS01186">
    <property type="entry name" value="EGF_2"/>
    <property type="match status" value="1"/>
</dbReference>
<feature type="disulfide bond" evidence="1">
    <location>
        <begin position="88"/>
        <end position="97"/>
    </location>
</feature>